<dbReference type="GO" id="GO:0009424">
    <property type="term" value="C:bacterial-type flagellum hook"/>
    <property type="evidence" value="ECO:0007669"/>
    <property type="project" value="TreeGrafter"/>
</dbReference>
<dbReference type="InterPro" id="IPR010930">
    <property type="entry name" value="Flg_bb/hook_C_dom"/>
</dbReference>
<feature type="domain" description="Flagellar basal body rod protein N-terminal" evidence="5">
    <location>
        <begin position="3"/>
        <end position="33"/>
    </location>
</feature>
<dbReference type="InterPro" id="IPR019776">
    <property type="entry name" value="Flagellar_basal_body_rod_CS"/>
</dbReference>
<comment type="similarity">
    <text evidence="2 4">Belongs to the flagella basal body rod proteins family.</text>
</comment>
<evidence type="ECO:0000256" key="2">
    <source>
        <dbReference type="ARBA" id="ARBA00009677"/>
    </source>
</evidence>
<dbReference type="GO" id="GO:0009425">
    <property type="term" value="C:bacterial-type flagellum basal body"/>
    <property type="evidence" value="ECO:0007669"/>
    <property type="project" value="UniProtKB-SubCell"/>
</dbReference>
<dbReference type="SUPFAM" id="SSF117143">
    <property type="entry name" value="Flagellar hook protein flgE"/>
    <property type="match status" value="1"/>
</dbReference>
<feature type="domain" description="Flagellar basal-body/hook protein C-terminal" evidence="6">
    <location>
        <begin position="328"/>
        <end position="373"/>
    </location>
</feature>
<dbReference type="AlphaFoldDB" id="A0A0R2S947"/>
<comment type="caution">
    <text evidence="8">The sequence shown here is derived from an EMBL/GenBank/DDBJ whole genome shotgun (WGS) entry which is preliminary data.</text>
</comment>
<dbReference type="PROSITE" id="PS00588">
    <property type="entry name" value="FLAGELLA_BB_ROD"/>
    <property type="match status" value="1"/>
</dbReference>
<comment type="subcellular location">
    <subcellularLocation>
        <location evidence="1 4">Bacterial flagellum basal body</location>
    </subcellularLocation>
</comment>
<dbReference type="EMBL" id="LIBB01000204">
    <property type="protein sequence ID" value="KRO71302.1"/>
    <property type="molecule type" value="Genomic_DNA"/>
</dbReference>
<dbReference type="PANTHER" id="PTHR30435:SF1">
    <property type="entry name" value="FLAGELLAR HOOK PROTEIN FLGE"/>
    <property type="match status" value="1"/>
</dbReference>
<name>A0A0R2S947_9GAMM</name>
<evidence type="ECO:0000259" key="7">
    <source>
        <dbReference type="Pfam" id="PF22692"/>
    </source>
</evidence>
<accession>A0A0R2S947</accession>
<dbReference type="PANTHER" id="PTHR30435">
    <property type="entry name" value="FLAGELLAR PROTEIN"/>
    <property type="match status" value="1"/>
</dbReference>
<dbReference type="Pfam" id="PF06429">
    <property type="entry name" value="Flg_bbr_C"/>
    <property type="match status" value="1"/>
</dbReference>
<evidence type="ECO:0000313" key="8">
    <source>
        <dbReference type="EMBL" id="KRO71302.1"/>
    </source>
</evidence>
<dbReference type="InterPro" id="IPR020013">
    <property type="entry name" value="Flagellar_FlgE/F/G"/>
</dbReference>
<dbReference type="InterPro" id="IPR001444">
    <property type="entry name" value="Flag_bb_rod_N"/>
</dbReference>
<evidence type="ECO:0000256" key="3">
    <source>
        <dbReference type="ARBA" id="ARBA00023143"/>
    </source>
</evidence>
<dbReference type="Proteomes" id="UP000051934">
    <property type="component" value="Unassembled WGS sequence"/>
</dbReference>
<sequence>MSFYTSLTGLNAATKELSVTSNNIANTATTGFKRSQAEFSDIFATTPSSKASNTSGAGVALKGVQQQFTQGNIESSGNVLDLAISGDGFFALQTTDGSNVYTRNGGFMLDTNNNIVNGLGQQLLGKAVDVTSGAASGALGPITVPATRASTTAETAKVTFSNLAAGKTIILGGLTVTAGADGATAAEVASAFKSIAAGGAADATGATIASVAGTLTGWSTGAQSGSSVTFTSTVTGDVTDIANTGTGTASIVSSPASYQFTGMSIGSDGLISVNYGDGSTIKTAKIFIAKFASNAGLSNAGDSSYTATNESGAASYGEGGTSGFGTVMSGSIERSNVDITTELVDLIKAQRNFQANAKAIETTSSMATTLINIRS</sequence>
<proteinExistence type="inferred from homology"/>
<feature type="domain" description="Flagellar hook protein FlgE/F/G-like D1" evidence="7">
    <location>
        <begin position="83"/>
        <end position="150"/>
    </location>
</feature>
<dbReference type="InterPro" id="IPR037925">
    <property type="entry name" value="FlgE/F/G-like"/>
</dbReference>
<dbReference type="GO" id="GO:0071978">
    <property type="term" value="P:bacterial-type flagellum-dependent swarming motility"/>
    <property type="evidence" value="ECO:0007669"/>
    <property type="project" value="TreeGrafter"/>
</dbReference>
<evidence type="ECO:0000259" key="6">
    <source>
        <dbReference type="Pfam" id="PF06429"/>
    </source>
</evidence>
<protein>
    <recommendedName>
        <fullName evidence="4">Flagellar hook protein FlgE</fullName>
    </recommendedName>
</protein>
<dbReference type="Pfam" id="PF22692">
    <property type="entry name" value="LlgE_F_G_D1"/>
    <property type="match status" value="1"/>
</dbReference>
<organism evidence="8 9">
    <name type="scientific">OM182 bacterium BACL3 MAG-120507-bin80</name>
    <dbReference type="NCBI Taxonomy" id="1655577"/>
    <lineage>
        <taxon>Bacteria</taxon>
        <taxon>Pseudomonadati</taxon>
        <taxon>Pseudomonadota</taxon>
        <taxon>Gammaproteobacteria</taxon>
        <taxon>OMG group</taxon>
        <taxon>OM182 clade</taxon>
    </lineage>
</organism>
<dbReference type="InterPro" id="IPR053967">
    <property type="entry name" value="LlgE_F_G-like_D1"/>
</dbReference>
<keyword evidence="3 4" id="KW-0975">Bacterial flagellum</keyword>
<dbReference type="Pfam" id="PF00460">
    <property type="entry name" value="Flg_bb_rod"/>
    <property type="match status" value="1"/>
</dbReference>
<evidence type="ECO:0000256" key="4">
    <source>
        <dbReference type="RuleBase" id="RU362116"/>
    </source>
</evidence>
<evidence type="ECO:0000256" key="1">
    <source>
        <dbReference type="ARBA" id="ARBA00004117"/>
    </source>
</evidence>
<reference evidence="8 9" key="1">
    <citation type="submission" date="2015-10" db="EMBL/GenBank/DDBJ databases">
        <title>Metagenome-Assembled Genomes uncover a global brackish microbiome.</title>
        <authorList>
            <person name="Hugerth L.W."/>
            <person name="Larsson J."/>
            <person name="Alneberg J."/>
            <person name="Lindh M.V."/>
            <person name="Legrand C."/>
            <person name="Pinhassi J."/>
            <person name="Andersson A.F."/>
        </authorList>
    </citation>
    <scope>NUCLEOTIDE SEQUENCE [LARGE SCALE GENOMIC DNA]</scope>
    <source>
        <strain evidence="8">BACL4 MAG-120507-bin80</strain>
    </source>
</reference>
<dbReference type="NCBIfam" id="TIGR03506">
    <property type="entry name" value="FlgEFG_subfam"/>
    <property type="match status" value="1"/>
</dbReference>
<evidence type="ECO:0000313" key="9">
    <source>
        <dbReference type="Proteomes" id="UP000051934"/>
    </source>
</evidence>
<evidence type="ECO:0000259" key="5">
    <source>
        <dbReference type="Pfam" id="PF00460"/>
    </source>
</evidence>
<gene>
    <name evidence="8" type="ORF">ABR69_07500</name>
</gene>
<comment type="function">
    <text evidence="4">A flexible structure which links the flagellar filament to the drive apparatus in the basal body.</text>
</comment>
<dbReference type="GO" id="GO:0005829">
    <property type="term" value="C:cytosol"/>
    <property type="evidence" value="ECO:0007669"/>
    <property type="project" value="TreeGrafter"/>
</dbReference>